<keyword evidence="5 7" id="KW-1133">Transmembrane helix</keyword>
<evidence type="ECO:0000313" key="11">
    <source>
        <dbReference type="Proteomes" id="UP001368654"/>
    </source>
</evidence>
<dbReference type="PROSITE" id="PS50928">
    <property type="entry name" value="ABC_TM1"/>
    <property type="match status" value="1"/>
</dbReference>
<evidence type="ECO:0000256" key="5">
    <source>
        <dbReference type="ARBA" id="ARBA00022989"/>
    </source>
</evidence>
<sequence>MMSTPQSPALAVAASAGPEASGDELAPSAGRGGRAPGGASRGMILSSYLFLSPYLLLVIGFGLVPAIYAVVISFSGPNGGFAGFDAYVQTFQDFRYVDAFVNIGIYAFFFIAPSMIVSIGIALLLQGRSARVGSGFRFAYYLPQALVGAAGVVVWIFMLNPATSPVGGLMNAFGLENIFQVLTPAAVPPVLAMIAVWTSANAILLMYAALTSIPAEILEAARIDGAGSWTTAMQIKLPMLRKWIGYTLILNIAAATQLFVEPQILSSATGGAIGDDFSPLQLTYTFAYTYGNFPAAAALSVQLLAIAGILAAVVLRKTDMFRVEI</sequence>
<evidence type="ECO:0000256" key="2">
    <source>
        <dbReference type="ARBA" id="ARBA00022448"/>
    </source>
</evidence>
<keyword evidence="4 7" id="KW-0812">Transmembrane</keyword>
<keyword evidence="11" id="KW-1185">Reference proteome</keyword>
<reference evidence="10 11" key="1">
    <citation type="submission" date="2024-02" db="EMBL/GenBank/DDBJ databases">
        <authorList>
            <person name="Saticioglu I.B."/>
        </authorList>
    </citation>
    <scope>NUCLEOTIDE SEQUENCE [LARGE SCALE GENOMIC DNA]</scope>
    <source>
        <strain evidence="10 11">Mu-86</strain>
    </source>
</reference>
<dbReference type="InterPro" id="IPR000515">
    <property type="entry name" value="MetI-like"/>
</dbReference>
<feature type="transmembrane region" description="Helical" evidence="7">
    <location>
        <begin position="103"/>
        <end position="126"/>
    </location>
</feature>
<dbReference type="Gene3D" id="1.10.3720.10">
    <property type="entry name" value="MetI-like"/>
    <property type="match status" value="1"/>
</dbReference>
<name>A0ABU8LRB2_9MICO</name>
<evidence type="ECO:0000256" key="8">
    <source>
        <dbReference type="SAM" id="MobiDB-lite"/>
    </source>
</evidence>
<feature type="domain" description="ABC transmembrane type-1" evidence="9">
    <location>
        <begin position="100"/>
        <end position="314"/>
    </location>
</feature>
<accession>A0ABU8LRB2</accession>
<dbReference type="InterPro" id="IPR035906">
    <property type="entry name" value="MetI-like_sf"/>
</dbReference>
<dbReference type="Pfam" id="PF00528">
    <property type="entry name" value="BPD_transp_1"/>
    <property type="match status" value="1"/>
</dbReference>
<evidence type="ECO:0000256" key="6">
    <source>
        <dbReference type="ARBA" id="ARBA00023136"/>
    </source>
</evidence>
<feature type="transmembrane region" description="Helical" evidence="7">
    <location>
        <begin position="48"/>
        <end position="71"/>
    </location>
</feature>
<dbReference type="CDD" id="cd06261">
    <property type="entry name" value="TM_PBP2"/>
    <property type="match status" value="1"/>
</dbReference>
<dbReference type="Proteomes" id="UP001368654">
    <property type="component" value="Unassembled WGS sequence"/>
</dbReference>
<dbReference type="SUPFAM" id="SSF161098">
    <property type="entry name" value="MetI-like"/>
    <property type="match status" value="1"/>
</dbReference>
<proteinExistence type="inferred from homology"/>
<evidence type="ECO:0000256" key="4">
    <source>
        <dbReference type="ARBA" id="ARBA00022692"/>
    </source>
</evidence>
<evidence type="ECO:0000256" key="1">
    <source>
        <dbReference type="ARBA" id="ARBA00004651"/>
    </source>
</evidence>
<keyword evidence="6 7" id="KW-0472">Membrane</keyword>
<dbReference type="EMBL" id="JBBDGL010000001">
    <property type="protein sequence ID" value="MEJ1154726.1"/>
    <property type="molecule type" value="Genomic_DNA"/>
</dbReference>
<protein>
    <submittedName>
        <fullName evidence="10">Sugar ABC transporter permease</fullName>
    </submittedName>
</protein>
<evidence type="ECO:0000259" key="9">
    <source>
        <dbReference type="PROSITE" id="PS50928"/>
    </source>
</evidence>
<organism evidence="10 11">
    <name type="scientific">Microbacterium marmarense</name>
    <dbReference type="NCBI Taxonomy" id="3122051"/>
    <lineage>
        <taxon>Bacteria</taxon>
        <taxon>Bacillati</taxon>
        <taxon>Actinomycetota</taxon>
        <taxon>Actinomycetes</taxon>
        <taxon>Micrococcales</taxon>
        <taxon>Microbacteriaceae</taxon>
        <taxon>Microbacterium</taxon>
    </lineage>
</organism>
<evidence type="ECO:0000313" key="10">
    <source>
        <dbReference type="EMBL" id="MEJ1154726.1"/>
    </source>
</evidence>
<dbReference type="PANTHER" id="PTHR30193">
    <property type="entry name" value="ABC TRANSPORTER PERMEASE PROTEIN"/>
    <property type="match status" value="1"/>
</dbReference>
<dbReference type="InterPro" id="IPR051393">
    <property type="entry name" value="ABC_transporter_permease"/>
</dbReference>
<evidence type="ECO:0000256" key="3">
    <source>
        <dbReference type="ARBA" id="ARBA00022475"/>
    </source>
</evidence>
<comment type="subcellular location">
    <subcellularLocation>
        <location evidence="1 7">Cell membrane</location>
        <topology evidence="1 7">Multi-pass membrane protein</topology>
    </subcellularLocation>
</comment>
<feature type="transmembrane region" description="Helical" evidence="7">
    <location>
        <begin position="243"/>
        <end position="260"/>
    </location>
</feature>
<comment type="caution">
    <text evidence="10">The sequence shown here is derived from an EMBL/GenBank/DDBJ whole genome shotgun (WGS) entry which is preliminary data.</text>
</comment>
<comment type="similarity">
    <text evidence="7">Belongs to the binding-protein-dependent transport system permease family.</text>
</comment>
<dbReference type="PANTHER" id="PTHR30193:SF41">
    <property type="entry name" value="DIACETYLCHITOBIOSE UPTAKE SYSTEM PERMEASE PROTEIN NGCF"/>
    <property type="match status" value="1"/>
</dbReference>
<keyword evidence="3" id="KW-1003">Cell membrane</keyword>
<gene>
    <name evidence="10" type="ORF">WDU96_03815</name>
</gene>
<keyword evidence="2 7" id="KW-0813">Transport</keyword>
<evidence type="ECO:0000256" key="7">
    <source>
        <dbReference type="RuleBase" id="RU363032"/>
    </source>
</evidence>
<feature type="transmembrane region" description="Helical" evidence="7">
    <location>
        <begin position="293"/>
        <end position="315"/>
    </location>
</feature>
<feature type="transmembrane region" description="Helical" evidence="7">
    <location>
        <begin position="138"/>
        <end position="158"/>
    </location>
</feature>
<feature type="region of interest" description="Disordered" evidence="8">
    <location>
        <begin position="15"/>
        <end position="34"/>
    </location>
</feature>
<feature type="transmembrane region" description="Helical" evidence="7">
    <location>
        <begin position="178"/>
        <end position="197"/>
    </location>
</feature>